<dbReference type="GO" id="GO:0006508">
    <property type="term" value="P:proteolysis"/>
    <property type="evidence" value="ECO:0007669"/>
    <property type="project" value="UniProtKB-KW"/>
</dbReference>
<evidence type="ECO:0000313" key="13">
    <source>
        <dbReference type="Proteomes" id="UP000259173"/>
    </source>
</evidence>
<dbReference type="GO" id="GO:0003697">
    <property type="term" value="F:single-stranded DNA binding"/>
    <property type="evidence" value="ECO:0007669"/>
    <property type="project" value="InterPro"/>
</dbReference>
<keyword evidence="2 8" id="KW-0645">Protease</keyword>
<proteinExistence type="inferred from homology"/>
<dbReference type="EMBL" id="DMBR01000141">
    <property type="protein sequence ID" value="HAE93872.1"/>
    <property type="molecule type" value="Genomic_DNA"/>
</dbReference>
<dbReference type="GO" id="GO:0008233">
    <property type="term" value="F:peptidase activity"/>
    <property type="evidence" value="ECO:0007669"/>
    <property type="project" value="UniProtKB-KW"/>
</dbReference>
<dbReference type="STRING" id="1280948.HY36_09235"/>
<dbReference type="GO" id="GO:0016829">
    <property type="term" value="F:lyase activity"/>
    <property type="evidence" value="ECO:0007669"/>
    <property type="project" value="UniProtKB-KW"/>
</dbReference>
<dbReference type="eggNOG" id="COG2135">
    <property type="taxonomic scope" value="Bacteria"/>
</dbReference>
<name>A0A059DXC2_9PROT</name>
<evidence type="ECO:0000313" key="11">
    <source>
        <dbReference type="EMBL" id="KCZ58551.1"/>
    </source>
</evidence>
<dbReference type="RefSeq" id="WP_035554355.1">
    <property type="nucleotide sequence ID" value="NZ_AWFH01000056.1"/>
</dbReference>
<dbReference type="OrthoDB" id="9782620at2"/>
<dbReference type="AlphaFoldDB" id="A0A059DXC2"/>
<dbReference type="PATRIC" id="fig|1280948.3.peg.2965"/>
<keyword evidence="5" id="KW-0190">Covalent protein-DNA linkage</keyword>
<keyword evidence="3" id="KW-0227">DNA damage</keyword>
<evidence type="ECO:0000256" key="5">
    <source>
        <dbReference type="ARBA" id="ARBA00023124"/>
    </source>
</evidence>
<dbReference type="Gene3D" id="3.90.1680.10">
    <property type="entry name" value="SOS response associated peptidase-like"/>
    <property type="match status" value="1"/>
</dbReference>
<evidence type="ECO:0000256" key="2">
    <source>
        <dbReference type="ARBA" id="ARBA00022670"/>
    </source>
</evidence>
<dbReference type="InterPro" id="IPR036590">
    <property type="entry name" value="SRAP-like"/>
</dbReference>
<dbReference type="GeneID" id="92498790"/>
<dbReference type="PANTHER" id="PTHR13604">
    <property type="entry name" value="DC12-RELATED"/>
    <property type="match status" value="1"/>
</dbReference>
<evidence type="ECO:0000313" key="9">
    <source>
        <dbReference type="EMBL" id="HAE93872.1"/>
    </source>
</evidence>
<sequence>MCGRFFRHGVSWEEYHNALNLIHPNGIQPPEPAYNIAPTQYAPIIRMAPEGEDVPRHAIQMAPAMWGLVPSWWKKPLSEKKFSTFNARSEGLEASNTFRGPFRHHRCLIPASGFYEWTGPKGKKQPYAIGLRNRRWFCFAGLWDRAMIDGSEIDTFTILTTKPNDLMAGLHTRMPVILHPSDYRTWLDADNRKVEHLYEPFPTADMHAWPVNPAVGNVRNQGPQLIEEA</sequence>
<dbReference type="Proteomes" id="UP000024547">
    <property type="component" value="Unassembled WGS sequence"/>
</dbReference>
<dbReference type="GO" id="GO:0106300">
    <property type="term" value="P:protein-DNA covalent cross-linking repair"/>
    <property type="evidence" value="ECO:0007669"/>
    <property type="project" value="InterPro"/>
</dbReference>
<dbReference type="EMBL" id="AWFH01000056">
    <property type="protein sequence ID" value="KCZ58551.1"/>
    <property type="molecule type" value="Genomic_DNA"/>
</dbReference>
<keyword evidence="12" id="KW-1185">Reference proteome</keyword>
<dbReference type="EC" id="3.4.-.-" evidence="8"/>
<dbReference type="Proteomes" id="UP000259173">
    <property type="component" value="Unassembled WGS sequence"/>
</dbReference>
<protein>
    <recommendedName>
        <fullName evidence="8">Abasic site processing protein</fullName>
        <ecNumber evidence="8">3.4.-.-</ecNumber>
    </recommendedName>
</protein>
<gene>
    <name evidence="9" type="ORF">DCG65_04885</name>
    <name evidence="10" type="ORF">DD728_09455</name>
    <name evidence="11" type="ORF">HY36_09235</name>
</gene>
<evidence type="ECO:0000313" key="12">
    <source>
        <dbReference type="Proteomes" id="UP000024547"/>
    </source>
</evidence>
<dbReference type="Proteomes" id="UP000263957">
    <property type="component" value="Unassembled WGS sequence"/>
</dbReference>
<evidence type="ECO:0000313" key="14">
    <source>
        <dbReference type="Proteomes" id="UP000263957"/>
    </source>
</evidence>
<dbReference type="InterPro" id="IPR003738">
    <property type="entry name" value="SRAP"/>
</dbReference>
<dbReference type="SUPFAM" id="SSF143081">
    <property type="entry name" value="BB1717-like"/>
    <property type="match status" value="1"/>
</dbReference>
<keyword evidence="7" id="KW-0456">Lyase</keyword>
<dbReference type="EMBL" id="DOGS01000191">
    <property type="protein sequence ID" value="HBQ49095.1"/>
    <property type="molecule type" value="Genomic_DNA"/>
</dbReference>
<comment type="caution">
    <text evidence="11">The sequence shown here is derived from an EMBL/GenBank/DDBJ whole genome shotgun (WGS) entry which is preliminary data.</text>
</comment>
<evidence type="ECO:0000256" key="7">
    <source>
        <dbReference type="ARBA" id="ARBA00023239"/>
    </source>
</evidence>
<evidence type="ECO:0000256" key="6">
    <source>
        <dbReference type="ARBA" id="ARBA00023125"/>
    </source>
</evidence>
<dbReference type="PANTHER" id="PTHR13604:SF0">
    <property type="entry name" value="ABASIC SITE PROCESSING PROTEIN HMCES"/>
    <property type="match status" value="1"/>
</dbReference>
<dbReference type="Pfam" id="PF02586">
    <property type="entry name" value="SRAP"/>
    <property type="match status" value="1"/>
</dbReference>
<evidence type="ECO:0000256" key="8">
    <source>
        <dbReference type="RuleBase" id="RU364100"/>
    </source>
</evidence>
<keyword evidence="4 8" id="KW-0378">Hydrolase</keyword>
<reference evidence="11 12" key="1">
    <citation type="journal article" date="2014" name="Antonie Van Leeuwenhoek">
        <title>Hyphomonas beringensis sp. nov. and Hyphomonas chukchiensis sp. nov., isolated from surface seawater of the Bering Sea and Chukchi Sea.</title>
        <authorList>
            <person name="Li C."/>
            <person name="Lai Q."/>
            <person name="Li G."/>
            <person name="Dong C."/>
            <person name="Wang J."/>
            <person name="Liao Y."/>
            <person name="Shao Z."/>
        </authorList>
    </citation>
    <scope>NUCLEOTIDE SEQUENCE [LARGE SCALE GENOMIC DNA]</scope>
    <source>
        <strain evidence="11 12">22II1-22F38</strain>
    </source>
</reference>
<accession>A0A059DXC2</accession>
<organism evidence="11 12">
    <name type="scientific">Hyphomonas atlantica</name>
    <dbReference type="NCBI Taxonomy" id="1280948"/>
    <lineage>
        <taxon>Bacteria</taxon>
        <taxon>Pseudomonadati</taxon>
        <taxon>Pseudomonadota</taxon>
        <taxon>Alphaproteobacteria</taxon>
        <taxon>Hyphomonadales</taxon>
        <taxon>Hyphomonadaceae</taxon>
        <taxon>Hyphomonas</taxon>
    </lineage>
</organism>
<reference evidence="13 14" key="2">
    <citation type="journal article" date="2018" name="Nat. Biotechnol.">
        <title>A standardized bacterial taxonomy based on genome phylogeny substantially revises the tree of life.</title>
        <authorList>
            <person name="Parks D.H."/>
            <person name="Chuvochina M."/>
            <person name="Waite D.W."/>
            <person name="Rinke C."/>
            <person name="Skarshewski A."/>
            <person name="Chaumeil P.A."/>
            <person name="Hugenholtz P."/>
        </authorList>
    </citation>
    <scope>NUCLEOTIDE SEQUENCE [LARGE SCALE GENOMIC DNA]</scope>
    <source>
        <strain evidence="10">UBA10378</strain>
        <strain evidence="9">UBA8557</strain>
    </source>
</reference>
<evidence type="ECO:0000256" key="3">
    <source>
        <dbReference type="ARBA" id="ARBA00022763"/>
    </source>
</evidence>
<evidence type="ECO:0000256" key="4">
    <source>
        <dbReference type="ARBA" id="ARBA00022801"/>
    </source>
</evidence>
<evidence type="ECO:0000313" key="10">
    <source>
        <dbReference type="EMBL" id="HBQ49095.1"/>
    </source>
</evidence>
<keyword evidence="6" id="KW-0238">DNA-binding</keyword>
<comment type="similarity">
    <text evidence="1 8">Belongs to the SOS response-associated peptidase family.</text>
</comment>
<evidence type="ECO:0000256" key="1">
    <source>
        <dbReference type="ARBA" id="ARBA00008136"/>
    </source>
</evidence>